<evidence type="ECO:0000313" key="4">
    <source>
        <dbReference type="Proteomes" id="UP000007177"/>
    </source>
</evidence>
<keyword evidence="4" id="KW-1185">Reference proteome</keyword>
<dbReference type="Proteomes" id="UP000007177">
    <property type="component" value="Chromosome"/>
</dbReference>
<dbReference type="CDD" id="cd16935">
    <property type="entry name" value="HATPase_AgrC-ComD-like"/>
    <property type="match status" value="1"/>
</dbReference>
<dbReference type="SUPFAM" id="SSF55874">
    <property type="entry name" value="ATPase domain of HSP90 chaperone/DNA topoisomerase II/histidine kinase"/>
    <property type="match status" value="1"/>
</dbReference>
<dbReference type="Pfam" id="PF14501">
    <property type="entry name" value="HATPase_c_5"/>
    <property type="match status" value="1"/>
</dbReference>
<dbReference type="PANTHER" id="PTHR40448:SF1">
    <property type="entry name" value="TWO-COMPONENT SENSOR HISTIDINE KINASE"/>
    <property type="match status" value="1"/>
</dbReference>
<keyword evidence="1" id="KW-1133">Transmembrane helix</keyword>
<dbReference type="GO" id="GO:0042802">
    <property type="term" value="F:identical protein binding"/>
    <property type="evidence" value="ECO:0007669"/>
    <property type="project" value="TreeGrafter"/>
</dbReference>
<dbReference type="GO" id="GO:0004673">
    <property type="term" value="F:protein histidine kinase activity"/>
    <property type="evidence" value="ECO:0007669"/>
    <property type="project" value="UniProtKB-EC"/>
</dbReference>
<reference evidence="4" key="1">
    <citation type="submission" date="2011-07" db="EMBL/GenBank/DDBJ databases">
        <title>Complete genome sequence of Acetobacterium woodii.</title>
        <authorList>
            <person name="Poehlein A."/>
            <person name="Schmidt S."/>
            <person name="Kaster A.-K."/>
            <person name="Goenrich M."/>
            <person name="Vollmers J."/>
            <person name="Thuermer A."/>
            <person name="Gottschalk G."/>
            <person name="Thauer R.K."/>
            <person name="Daniel R."/>
            <person name="Mueller V."/>
        </authorList>
    </citation>
    <scope>NUCLEOTIDE SEQUENCE [LARGE SCALE GENOMIC DNA]</scope>
    <source>
        <strain evidence="4">ATCC 29683 / DSM 1030 / JCM 2381 / KCTC 1655 / WB1</strain>
    </source>
</reference>
<dbReference type="AlphaFoldDB" id="H6LK60"/>
<keyword evidence="3" id="KW-0418">Kinase</keyword>
<evidence type="ECO:0000256" key="1">
    <source>
        <dbReference type="SAM" id="Phobius"/>
    </source>
</evidence>
<accession>H6LK60</accession>
<feature type="domain" description="Sensor histidine kinase NatK-like C-terminal" evidence="2">
    <location>
        <begin position="157"/>
        <end position="258"/>
    </location>
</feature>
<dbReference type="EC" id="2.7.13.3" evidence="3"/>
<reference evidence="3 4" key="2">
    <citation type="journal article" date="2012" name="PLoS ONE">
        <title>An ancient pathway combining carbon dioxide fixation with the generation and utilization of a sodium ion gradient for ATP synthesis.</title>
        <authorList>
            <person name="Poehlein A."/>
            <person name="Schmidt S."/>
            <person name="Kaster A.K."/>
            <person name="Goenrich M."/>
            <person name="Vollmers J."/>
            <person name="Thurmer A."/>
            <person name="Bertsch J."/>
            <person name="Schuchmann K."/>
            <person name="Voigt B."/>
            <person name="Hecker M."/>
            <person name="Daniel R."/>
            <person name="Thauer R.K."/>
            <person name="Gottschalk G."/>
            <person name="Muller V."/>
        </authorList>
    </citation>
    <scope>NUCLEOTIDE SEQUENCE [LARGE SCALE GENOMIC DNA]</scope>
    <source>
        <strain evidence="4">ATCC 29683 / DSM 1030 / JCM 2381 / KCTC 1655 / WB1</strain>
    </source>
</reference>
<dbReference type="PANTHER" id="PTHR40448">
    <property type="entry name" value="TWO-COMPONENT SENSOR HISTIDINE KINASE"/>
    <property type="match status" value="1"/>
</dbReference>
<name>H6LK60_ACEWD</name>
<keyword evidence="1" id="KW-0472">Membrane</keyword>
<dbReference type="RefSeq" id="WP_014357576.1">
    <property type="nucleotide sequence ID" value="NC_016894.1"/>
</dbReference>
<dbReference type="EMBL" id="CP002987">
    <property type="protein sequence ID" value="AFA49980.1"/>
    <property type="molecule type" value="Genomic_DNA"/>
</dbReference>
<dbReference type="HOGENOM" id="CLU_1044366_0_0_9"/>
<organism evidence="3 4">
    <name type="scientific">Acetobacterium woodii (strain ATCC 29683 / DSM 1030 / JCM 2381 / KCTC 1655 / WB1)</name>
    <dbReference type="NCBI Taxonomy" id="931626"/>
    <lineage>
        <taxon>Bacteria</taxon>
        <taxon>Bacillati</taxon>
        <taxon>Bacillota</taxon>
        <taxon>Clostridia</taxon>
        <taxon>Eubacteriales</taxon>
        <taxon>Eubacteriaceae</taxon>
        <taxon>Acetobacterium</taxon>
    </lineage>
</organism>
<gene>
    <name evidence="3" type="ordered locus">Awo_c32520</name>
</gene>
<keyword evidence="1" id="KW-0812">Transmembrane</keyword>
<dbReference type="KEGG" id="awo:Awo_c32520"/>
<dbReference type="InterPro" id="IPR032834">
    <property type="entry name" value="NatK-like_C"/>
</dbReference>
<evidence type="ECO:0000313" key="3">
    <source>
        <dbReference type="EMBL" id="AFA49980.1"/>
    </source>
</evidence>
<feature type="transmembrane region" description="Helical" evidence="1">
    <location>
        <begin position="18"/>
        <end position="39"/>
    </location>
</feature>
<dbReference type="eggNOG" id="COG3290">
    <property type="taxonomic scope" value="Bacteria"/>
</dbReference>
<sequence length="266" mass="30720">MVLSVDEFSVTSLYASKLFIGFGIFIIAFFEMSIIAMVIQGNSKTYFQQTAIINEHYLNMQLQHFKTYQETQRETRRVHHDMKNHITCLHNLITEGKTEEVRSYILSLDSQIQQIDKELHTGNGIVDAIVNEKYAKAKNDQISISIEGKLRSLTVAAIDLCTIFSNAIDNAVEALKDSYNPEKEIQITFKQQNQMQFFIFRNPVRPPKSPYTFLTTKKDSHNHGFGLDNIRMAVEKYQGQMNYYIENDGGQNFFILEIILFMQSTT</sequence>
<keyword evidence="3" id="KW-0808">Transferase</keyword>
<protein>
    <submittedName>
        <fullName evidence="3">Sensor histidine kinase</fullName>
        <ecNumber evidence="3">2.7.13.3</ecNumber>
    </submittedName>
</protein>
<dbReference type="Gene3D" id="3.30.565.10">
    <property type="entry name" value="Histidine kinase-like ATPase, C-terminal domain"/>
    <property type="match status" value="1"/>
</dbReference>
<proteinExistence type="predicted"/>
<dbReference type="STRING" id="931626.Awo_c32520"/>
<dbReference type="InterPro" id="IPR036890">
    <property type="entry name" value="HATPase_C_sf"/>
</dbReference>
<evidence type="ECO:0000259" key="2">
    <source>
        <dbReference type="Pfam" id="PF14501"/>
    </source>
</evidence>